<dbReference type="OrthoDB" id="961266at2"/>
<dbReference type="STRING" id="452084.AR438_15310"/>
<evidence type="ECO:0000256" key="1">
    <source>
        <dbReference type="SAM" id="MobiDB-lite"/>
    </source>
</evidence>
<dbReference type="InterPro" id="IPR023346">
    <property type="entry name" value="Lysozyme-like_dom_sf"/>
</dbReference>
<name>A0A0Q3HPJ3_9FLAO</name>
<dbReference type="EMBL" id="LLYZ01000020">
    <property type="protein sequence ID" value="KQK24557.1"/>
    <property type="molecule type" value="Genomic_DNA"/>
</dbReference>
<dbReference type="PANTHER" id="PTHR21666:SF270">
    <property type="entry name" value="MUREIN HYDROLASE ACTIVATOR ENVC"/>
    <property type="match status" value="1"/>
</dbReference>
<dbReference type="SUPFAM" id="SSF53955">
    <property type="entry name" value="Lysozyme-like"/>
    <property type="match status" value="1"/>
</dbReference>
<feature type="domain" description="M23ase beta-sheet core" evidence="2">
    <location>
        <begin position="917"/>
        <end position="1011"/>
    </location>
</feature>
<dbReference type="InterPro" id="IPR050570">
    <property type="entry name" value="Cell_wall_metabolism_enzyme"/>
</dbReference>
<proteinExistence type="predicted"/>
<reference evidence="3 4" key="1">
    <citation type="submission" date="2015-10" db="EMBL/GenBank/DDBJ databases">
        <title>Chryseobacterium aquaticum genome.</title>
        <authorList>
            <person name="Newman J.D."/>
            <person name="Ferguson M.B."/>
            <person name="Miller J.R."/>
        </authorList>
    </citation>
    <scope>NUCLEOTIDE SEQUENCE [LARGE SCALE GENOMIC DNA]</scope>
    <source>
        <strain evidence="3 4">KCTC 12483</strain>
    </source>
</reference>
<gene>
    <name evidence="3" type="ORF">AR438_15310</name>
</gene>
<dbReference type="SUPFAM" id="SSF51261">
    <property type="entry name" value="Duplicated hybrid motif"/>
    <property type="match status" value="1"/>
</dbReference>
<feature type="region of interest" description="Disordered" evidence="1">
    <location>
        <begin position="1012"/>
        <end position="1042"/>
    </location>
</feature>
<keyword evidence="4" id="KW-1185">Reference proteome</keyword>
<dbReference type="InterPro" id="IPR011055">
    <property type="entry name" value="Dup_hybrid_motif"/>
</dbReference>
<accession>A0A0Q3HPJ3</accession>
<evidence type="ECO:0000313" key="3">
    <source>
        <dbReference type="EMBL" id="KQK24557.1"/>
    </source>
</evidence>
<evidence type="ECO:0000313" key="4">
    <source>
        <dbReference type="Proteomes" id="UP000051682"/>
    </source>
</evidence>
<protein>
    <recommendedName>
        <fullName evidence="2">M23ase beta-sheet core domain-containing protein</fullName>
    </recommendedName>
</protein>
<dbReference type="Gene3D" id="1.10.530.10">
    <property type="match status" value="1"/>
</dbReference>
<feature type="compositionally biased region" description="Basic and acidic residues" evidence="1">
    <location>
        <begin position="265"/>
        <end position="276"/>
    </location>
</feature>
<feature type="region of interest" description="Disordered" evidence="1">
    <location>
        <begin position="217"/>
        <end position="276"/>
    </location>
</feature>
<dbReference type="CDD" id="cd12797">
    <property type="entry name" value="M23_peptidase"/>
    <property type="match status" value="1"/>
</dbReference>
<organism evidence="3 4">
    <name type="scientific">Chryseobacterium aquaticum</name>
    <dbReference type="NCBI Taxonomy" id="452084"/>
    <lineage>
        <taxon>Bacteria</taxon>
        <taxon>Pseudomonadati</taxon>
        <taxon>Bacteroidota</taxon>
        <taxon>Flavobacteriia</taxon>
        <taxon>Flavobacteriales</taxon>
        <taxon>Weeksellaceae</taxon>
        <taxon>Chryseobacterium group</taxon>
        <taxon>Chryseobacterium</taxon>
    </lineage>
</organism>
<dbReference type="PANTHER" id="PTHR21666">
    <property type="entry name" value="PEPTIDASE-RELATED"/>
    <property type="match status" value="1"/>
</dbReference>
<dbReference type="Proteomes" id="UP000051682">
    <property type="component" value="Unassembled WGS sequence"/>
</dbReference>
<dbReference type="Pfam" id="PF01551">
    <property type="entry name" value="Peptidase_M23"/>
    <property type="match status" value="1"/>
</dbReference>
<feature type="compositionally biased region" description="Polar residues" evidence="1">
    <location>
        <begin position="1033"/>
        <end position="1042"/>
    </location>
</feature>
<dbReference type="GO" id="GO:0004222">
    <property type="term" value="F:metalloendopeptidase activity"/>
    <property type="evidence" value="ECO:0007669"/>
    <property type="project" value="TreeGrafter"/>
</dbReference>
<sequence length="1042" mass="115776">MSKQGVSKISGNSSPKIGEATTYNVTDWYPATPQNQRNAGNVTWELFKKRSNGRFTTTNIKKTGSGTFTFGEVAQRNTYRLEAYLYEPEGQGATTIEITPQPAAIPRINKVELQYVDDSPGTVFSYTEKMRARAQCVNLTGRKLKFSLWEDDASGNGHNANNLLIETKEATVDRTGVATAEFMLTRALMQKAMQGETDSKQLEFYVTVEYFQNRKHATDNVNINNPSHIPATRPQPRPQQPTNNSTPSQPTSNIPPRAENSPAAEKPKSQKEEKGIIDRVTDWWNDLELWDWGESQGTIEPTQLPTQPPSDGRAVSVVQDSAVEDIIDAYFAQKEYSKQTGEAAGTFEYKIGSNGNKTSTGAEKENIARIILGKPSVKALVDKKEYTTLEAIKQGLTKDVYNKDEKVTFQTFKLGAELKKINSAPLDTKLYLIARTSGLNGKQATIIIKEKDGLLKGSAGAVLPILEITDAQMEQATPTTGEVPGTEKSQFIATIENGVAKVPIHLRPKSNDELKIWKDHLNKGKEDGEYTYKFGGDNIIADENAKKRIAETILRNAKNGNANNQKIATGKSAYVDDIIKALQIKTYKKDETVSFKLYKKQPEFLYLQTKAQGQKQHDKEFLKADGAYFEIAKKCPRCGVLTMEELTSIFTNATEEKKKALMDAFNGANSKLGLNTCRQKAHFFAQVREEVGTSINVKDGENLNYSADVLYNGIWDARANRYRVLFSYYNHNRERSNRDGRTATHPANQEAIANNAYANRNGNGDAASGDGWRYRGRGIIQITGKDKYDKINSRLTSDYPEFGTAIDASNINNLNEGTVASMAYWKEYGCQEEADKGVTRANLDAIVDIVNSRTPSRDDRWGHLQNMITIFKVNECSGGEEDSSWHQPLDNMVLRGWYSDTQWSPGKSDFHGRTGGKHDGLDLYAPVGTPIYASIDGVVTYQEDPNGYGHRIFLEGNYNGQKYFLMYCHLSEYVTGDVKAGDSIGKTGQSGNASGQAAKMAHLHFEVRKEKMSKPSFSPLTEIPELGRAVNVNPDQTSQTGN</sequence>
<dbReference type="InterPro" id="IPR016047">
    <property type="entry name" value="M23ase_b-sheet_dom"/>
</dbReference>
<evidence type="ECO:0000259" key="2">
    <source>
        <dbReference type="Pfam" id="PF01551"/>
    </source>
</evidence>
<dbReference type="AlphaFoldDB" id="A0A0Q3HPJ3"/>
<dbReference type="RefSeq" id="WP_056016882.1">
    <property type="nucleotide sequence ID" value="NZ_LLYZ01000020.1"/>
</dbReference>
<comment type="caution">
    <text evidence="3">The sequence shown here is derived from an EMBL/GenBank/DDBJ whole genome shotgun (WGS) entry which is preliminary data.</text>
</comment>
<dbReference type="Gene3D" id="2.70.70.10">
    <property type="entry name" value="Glucose Permease (Domain IIA)"/>
    <property type="match status" value="1"/>
</dbReference>